<dbReference type="EMBL" id="CP104013">
    <property type="protein sequence ID" value="UYP47953.1"/>
    <property type="molecule type" value="Genomic_DNA"/>
</dbReference>
<organism evidence="2 3">
    <name type="scientific">Candidatus Lokiarchaeum ossiferum</name>
    <dbReference type="NCBI Taxonomy" id="2951803"/>
    <lineage>
        <taxon>Archaea</taxon>
        <taxon>Promethearchaeati</taxon>
        <taxon>Promethearchaeota</taxon>
        <taxon>Promethearchaeia</taxon>
        <taxon>Promethearchaeales</taxon>
        <taxon>Promethearchaeaceae</taxon>
        <taxon>Candidatus Lokiarchaeum</taxon>
    </lineage>
</organism>
<keyword evidence="1" id="KW-1133">Transmembrane helix</keyword>
<keyword evidence="3" id="KW-1185">Reference proteome</keyword>
<feature type="transmembrane region" description="Helical" evidence="1">
    <location>
        <begin position="93"/>
        <end position="121"/>
    </location>
</feature>
<gene>
    <name evidence="2" type="ORF">NEF87_004238</name>
</gene>
<protein>
    <recommendedName>
        <fullName evidence="4">Peptidase M28 domain-containing protein</fullName>
    </recommendedName>
</protein>
<dbReference type="Gene3D" id="3.40.630.10">
    <property type="entry name" value="Zn peptidases"/>
    <property type="match status" value="1"/>
</dbReference>
<feature type="transmembrane region" description="Helical" evidence="1">
    <location>
        <begin position="215"/>
        <end position="237"/>
    </location>
</feature>
<evidence type="ECO:0000313" key="3">
    <source>
        <dbReference type="Proteomes" id="UP001208689"/>
    </source>
</evidence>
<evidence type="ECO:0000313" key="2">
    <source>
        <dbReference type="EMBL" id="UYP47953.1"/>
    </source>
</evidence>
<keyword evidence="1" id="KW-0472">Membrane</keyword>
<reference evidence="2" key="1">
    <citation type="submission" date="2022-09" db="EMBL/GenBank/DDBJ databases">
        <title>Actin cytoskeleton and complex cell architecture in an #Asgard archaeon.</title>
        <authorList>
            <person name="Ponce Toledo R.I."/>
            <person name="Schleper C."/>
            <person name="Rodrigues Oliveira T."/>
            <person name="Wollweber F."/>
            <person name="Xu J."/>
            <person name="Rittmann S."/>
            <person name="Klingl A."/>
            <person name="Pilhofer M."/>
        </authorList>
    </citation>
    <scope>NUCLEOTIDE SEQUENCE</scope>
    <source>
        <strain evidence="2">B-35</strain>
    </source>
</reference>
<evidence type="ECO:0008006" key="4">
    <source>
        <dbReference type="Google" id="ProtNLM"/>
    </source>
</evidence>
<feature type="transmembrane region" description="Helical" evidence="1">
    <location>
        <begin position="181"/>
        <end position="203"/>
    </location>
</feature>
<keyword evidence="1" id="KW-0812">Transmembrane</keyword>
<sequence length="435" mass="51229">MLIEIQIFFYNCFLFFYLEKMVSSKFKSLSEKMNEDLQKIAFPRLTGTEGEIKAQNYLYNLLKRKNLPTTVETFEYENWTDKIKKYRGNIFSILLLVNFFIQLIANTILSIGFILFIWLGFQLWPNIQEKLIPKESKKKKKSKNISTHLNSKKNENFEMKMGLILLIAHYDSTGNKFASKYTSICENIIIYDMHLLSFVIILFKVNQSNFTRSSLFYFFIGIILLLSVLEIGTLTFLKANTLNNKSDGLKNNAMGIICFQALLEEILDKHDIFQWSDIKFLFPGAEEQGLYGKRSFFISQRNLLQSYKDIYVFDLKQMDQQMEYNSMSNILQQTKTKNEIDNIFKHHLSKMKCPLRKNKKKVPEFRFAKNLHGPNLNYFLITAPKKQNKIKLNFGKTEEKCSLSNYQIISDLKEFFYNTIFSLDKRIDDKIEAAE</sequence>
<proteinExistence type="predicted"/>
<name>A0ABY6HWP5_9ARCH</name>
<accession>A0ABY6HWP5</accession>
<dbReference type="Proteomes" id="UP001208689">
    <property type="component" value="Chromosome"/>
</dbReference>
<evidence type="ECO:0000256" key="1">
    <source>
        <dbReference type="SAM" id="Phobius"/>
    </source>
</evidence>
<dbReference type="SUPFAM" id="SSF53187">
    <property type="entry name" value="Zn-dependent exopeptidases"/>
    <property type="match status" value="1"/>
</dbReference>